<keyword evidence="1" id="KW-0472">Membrane</keyword>
<dbReference type="Proteomes" id="UP001298424">
    <property type="component" value="Unassembled WGS sequence"/>
</dbReference>
<organism evidence="2 3">
    <name type="scientific">Kingella pumchi</name>
    <dbReference type="NCBI Taxonomy" id="2779506"/>
    <lineage>
        <taxon>Bacteria</taxon>
        <taxon>Pseudomonadati</taxon>
        <taxon>Pseudomonadota</taxon>
        <taxon>Betaproteobacteria</taxon>
        <taxon>Neisseriales</taxon>
        <taxon>Neisseriaceae</taxon>
        <taxon>Kingella</taxon>
    </lineage>
</organism>
<comment type="caution">
    <text evidence="2">The sequence shown here is derived from an EMBL/GenBank/DDBJ whole genome shotgun (WGS) entry which is preliminary data.</text>
</comment>
<protein>
    <submittedName>
        <fullName evidence="2">DUF3969 family protein</fullName>
    </submittedName>
</protein>
<dbReference type="InterPro" id="IPR025083">
    <property type="entry name" value="DUF3969"/>
</dbReference>
<accession>A0ABS9NMU0</accession>
<keyword evidence="3" id="KW-1185">Reference proteome</keyword>
<dbReference type="RefSeq" id="WP_238746483.1">
    <property type="nucleotide sequence ID" value="NZ_JAKOOW010000021.1"/>
</dbReference>
<gene>
    <name evidence="2" type="ORF">MB824_05040</name>
</gene>
<evidence type="ECO:0000256" key="1">
    <source>
        <dbReference type="SAM" id="Phobius"/>
    </source>
</evidence>
<evidence type="ECO:0000313" key="2">
    <source>
        <dbReference type="EMBL" id="MCG6503860.1"/>
    </source>
</evidence>
<feature type="transmembrane region" description="Helical" evidence="1">
    <location>
        <begin position="16"/>
        <end position="35"/>
    </location>
</feature>
<keyword evidence="1" id="KW-0812">Transmembrane</keyword>
<dbReference type="Pfam" id="PF13108">
    <property type="entry name" value="DUF3969"/>
    <property type="match status" value="1"/>
</dbReference>
<name>A0ABS9NMU0_9NEIS</name>
<dbReference type="EMBL" id="JAKOOW010000021">
    <property type="protein sequence ID" value="MCG6503860.1"/>
    <property type="molecule type" value="Genomic_DNA"/>
</dbReference>
<evidence type="ECO:0000313" key="3">
    <source>
        <dbReference type="Proteomes" id="UP001298424"/>
    </source>
</evidence>
<sequence length="114" mass="13150">MLKNEVVVKNKQDAELFLNILIIGILTAFFNRKITLDDGYNLLFRPGVIDYLESMSISKSIIDILWLCTELEDVESLIPDKLNDEIIKLINQLIKNLDNFNGISDHIRLSIKME</sequence>
<reference evidence="2 3" key="1">
    <citation type="submission" date="2022-02" db="EMBL/GenBank/DDBJ databases">
        <title>Genome sequence data of Kingella unionensis sp. nov. strain CICC 24913 (CCUG 75125).</title>
        <authorList>
            <person name="Xiao M."/>
        </authorList>
    </citation>
    <scope>NUCLEOTIDE SEQUENCE [LARGE SCALE GENOMIC DNA]</scope>
    <source>
        <strain evidence="2 3">CICC 24913</strain>
    </source>
</reference>
<keyword evidence="1" id="KW-1133">Transmembrane helix</keyword>
<proteinExistence type="predicted"/>